<feature type="compositionally biased region" description="Low complexity" evidence="1">
    <location>
        <begin position="63"/>
        <end position="85"/>
    </location>
</feature>
<keyword evidence="3" id="KW-1185">Reference proteome</keyword>
<evidence type="ECO:0000313" key="3">
    <source>
        <dbReference type="Proteomes" id="UP000315842"/>
    </source>
</evidence>
<organism evidence="2 3">
    <name type="scientific">Cellulomonas uda</name>
    <dbReference type="NCBI Taxonomy" id="1714"/>
    <lineage>
        <taxon>Bacteria</taxon>
        <taxon>Bacillati</taxon>
        <taxon>Actinomycetota</taxon>
        <taxon>Actinomycetes</taxon>
        <taxon>Micrococcales</taxon>
        <taxon>Cellulomonadaceae</taxon>
        <taxon>Cellulomonas</taxon>
    </lineage>
</organism>
<proteinExistence type="predicted"/>
<feature type="compositionally biased region" description="Gly residues" evidence="1">
    <location>
        <begin position="93"/>
        <end position="102"/>
    </location>
</feature>
<name>A0A4Y3KE22_CELUD</name>
<gene>
    <name evidence="2" type="ORF">CUD01_23300</name>
</gene>
<evidence type="ECO:0000313" key="2">
    <source>
        <dbReference type="EMBL" id="GEA81886.1"/>
    </source>
</evidence>
<accession>A0A4Y3KE22</accession>
<dbReference type="AlphaFoldDB" id="A0A4Y3KE22"/>
<dbReference type="Proteomes" id="UP000315842">
    <property type="component" value="Unassembled WGS sequence"/>
</dbReference>
<reference evidence="2 3" key="1">
    <citation type="submission" date="2019-06" db="EMBL/GenBank/DDBJ databases">
        <title>Whole genome shotgun sequence of Cellulomonas uda NBRC 3747.</title>
        <authorList>
            <person name="Hosoyama A."/>
            <person name="Uohara A."/>
            <person name="Ohji S."/>
            <person name="Ichikawa N."/>
        </authorList>
    </citation>
    <scope>NUCLEOTIDE SEQUENCE [LARGE SCALE GENOMIC DNA]</scope>
    <source>
        <strain evidence="2 3">NBRC 3747</strain>
    </source>
</reference>
<evidence type="ECO:0000256" key="1">
    <source>
        <dbReference type="SAM" id="MobiDB-lite"/>
    </source>
</evidence>
<sequence length="201" mass="19917">MAGLARYHSNAVDLDSPGTARRMTCIDAAAMLCEGDPMSRPGRPLVVVACALVALVGCQEPDGPGAATPGASTPDATTAAATSADDCNHPPDTGGGDGGLGAGFDYTDEHHDFGDSATVTLCMTVPGGAVRAAGSAAHVVVTPQSLPGPGSRFTFTVTVSPGPPGGIDLEVVDDDGDPGITFHGPAVQTDDSGWYLGAARG</sequence>
<protein>
    <submittedName>
        <fullName evidence="2">Uncharacterized protein</fullName>
    </submittedName>
</protein>
<feature type="region of interest" description="Disordered" evidence="1">
    <location>
        <begin position="63"/>
        <end position="103"/>
    </location>
</feature>
<dbReference type="EMBL" id="BJLP01000041">
    <property type="protein sequence ID" value="GEA81886.1"/>
    <property type="molecule type" value="Genomic_DNA"/>
</dbReference>
<comment type="caution">
    <text evidence="2">The sequence shown here is derived from an EMBL/GenBank/DDBJ whole genome shotgun (WGS) entry which is preliminary data.</text>
</comment>